<dbReference type="AlphaFoldDB" id="A0A0F9QW30"/>
<protein>
    <submittedName>
        <fullName evidence="1">Uncharacterized protein</fullName>
    </submittedName>
</protein>
<dbReference type="Pfam" id="PF10926">
    <property type="entry name" value="DUF2800"/>
    <property type="match status" value="1"/>
</dbReference>
<dbReference type="InterPro" id="IPR021229">
    <property type="entry name" value="DUF2800"/>
</dbReference>
<name>A0A0F9QW30_9ZZZZ</name>
<comment type="caution">
    <text evidence="1">The sequence shown here is derived from an EMBL/GenBank/DDBJ whole genome shotgun (WGS) entry which is preliminary data.</text>
</comment>
<proteinExistence type="predicted"/>
<sequence length="414" mass="46506">MTLHSNLGASKASMWMNCHGWYNGFMALPGSQRDSSGIAADEGTAAHTLGEYVIKNEFSTAREFIGRTIPGEFQSWPVTREMADAVDMWHDSVRDHVERLQKKYPDEEVKVVLEHRVEPLEGREEEIFGTSDTIIYCDSEIVAIDFKYGKGIIVEIEFNDQLMFYGLGALRKFAPEAEVATLEIVQPRAKHEAGFIRPWEIEASVLHDYASTMEAAVSYAKRPDAPRVAGDHCKPFCPMATKCPELDKLSVSVARSDFQDLDVLAEKDVTPEHVTLPDLSDPKQMSRAMKLVPLVTFWAKKVKEAAEELALAGVSVEGHKLVRKRANRAWDDENDVEQKLRNRGVRVGTIFNQKLRSPAQLEKEPEIGKKWVEKYCYKPEGGLTLVAESDKRKALIPEVLTDFQALPDDPDSGI</sequence>
<organism evidence="1">
    <name type="scientific">marine sediment metagenome</name>
    <dbReference type="NCBI Taxonomy" id="412755"/>
    <lineage>
        <taxon>unclassified sequences</taxon>
        <taxon>metagenomes</taxon>
        <taxon>ecological metagenomes</taxon>
    </lineage>
</organism>
<accession>A0A0F9QW30</accession>
<dbReference type="EMBL" id="LAZR01001215">
    <property type="protein sequence ID" value="KKN48565.1"/>
    <property type="molecule type" value="Genomic_DNA"/>
</dbReference>
<reference evidence="1" key="1">
    <citation type="journal article" date="2015" name="Nature">
        <title>Complex archaea that bridge the gap between prokaryotes and eukaryotes.</title>
        <authorList>
            <person name="Spang A."/>
            <person name="Saw J.H."/>
            <person name="Jorgensen S.L."/>
            <person name="Zaremba-Niedzwiedzka K."/>
            <person name="Martijn J."/>
            <person name="Lind A.E."/>
            <person name="van Eijk R."/>
            <person name="Schleper C."/>
            <person name="Guy L."/>
            <person name="Ettema T.J."/>
        </authorList>
    </citation>
    <scope>NUCLEOTIDE SEQUENCE</scope>
</reference>
<gene>
    <name evidence="1" type="ORF">LCGC14_0651520</name>
</gene>
<evidence type="ECO:0000313" key="1">
    <source>
        <dbReference type="EMBL" id="KKN48565.1"/>
    </source>
</evidence>